<accession>A0A0F7L368</accession>
<dbReference type="EMBL" id="KR029577">
    <property type="protein sequence ID" value="AKH45923.1"/>
    <property type="molecule type" value="Genomic_DNA"/>
</dbReference>
<reference evidence="1" key="1">
    <citation type="journal article" date="2015" name="Front. Microbiol.">
        <title>Combining genomic sequencing methods to explore viral diversity and reveal potential virus-host interactions.</title>
        <authorList>
            <person name="Chow C.E."/>
            <person name="Winget D.M."/>
            <person name="White R.A.III."/>
            <person name="Hallam S.J."/>
            <person name="Suttle C.A."/>
        </authorList>
    </citation>
    <scope>NUCLEOTIDE SEQUENCE</scope>
    <source>
        <strain evidence="1">Anoxic3_1</strain>
    </source>
</reference>
<name>A0A0F7L368_9VIRU</name>
<reference evidence="1" key="2">
    <citation type="submission" date="2015-03" db="EMBL/GenBank/DDBJ databases">
        <authorList>
            <person name="Chow C.-E.T."/>
            <person name="Winget D.M."/>
            <person name="White R.A.III."/>
            <person name="Hallam S.J."/>
            <person name="Suttle C.A."/>
        </authorList>
    </citation>
    <scope>NUCLEOTIDE SEQUENCE</scope>
    <source>
        <strain evidence="1">Anoxic3_1</strain>
    </source>
</reference>
<protein>
    <submittedName>
        <fullName evidence="1">Uncharacterized protein</fullName>
    </submittedName>
</protein>
<organism evidence="1">
    <name type="scientific">uncultured marine virus</name>
    <dbReference type="NCBI Taxonomy" id="186617"/>
    <lineage>
        <taxon>Viruses</taxon>
        <taxon>environmental samples</taxon>
    </lineage>
</organism>
<proteinExistence type="predicted"/>
<evidence type="ECO:0000313" key="1">
    <source>
        <dbReference type="EMBL" id="AKH45923.1"/>
    </source>
</evidence>
<sequence>MVGVRPRKHMANRSRRQRGFPMRELTPEMMATAIELTTTEKEFADTVDGLTISDGIEKIMAHYESLTKWEALHSLIACIPGMIQTNPRAAMQLGGEILDKAVRARIDAQPNPLNN</sequence>